<dbReference type="SUPFAM" id="SSF161219">
    <property type="entry name" value="CHY zinc finger-like"/>
    <property type="match status" value="1"/>
</dbReference>
<protein>
    <submittedName>
        <fullName evidence="5">CHY zinc finger protein</fullName>
    </submittedName>
</protein>
<dbReference type="PIRSF" id="PIRSF017292">
    <property type="entry name" value="UCP017292_Znf_CHY"/>
    <property type="match status" value="1"/>
</dbReference>
<name>A0ABW5QBW3_9BACI</name>
<evidence type="ECO:0000256" key="2">
    <source>
        <dbReference type="ARBA" id="ARBA00022771"/>
    </source>
</evidence>
<dbReference type="Pfam" id="PF05495">
    <property type="entry name" value="zf-CHY"/>
    <property type="match status" value="1"/>
</dbReference>
<keyword evidence="1" id="KW-0479">Metal-binding</keyword>
<evidence type="ECO:0000256" key="3">
    <source>
        <dbReference type="ARBA" id="ARBA00022833"/>
    </source>
</evidence>
<dbReference type="PROSITE" id="PS51266">
    <property type="entry name" value="ZF_CHY"/>
    <property type="match status" value="1"/>
</dbReference>
<keyword evidence="2" id="KW-0863">Zinc-finger</keyword>
<dbReference type="Proteomes" id="UP001597452">
    <property type="component" value="Unassembled WGS sequence"/>
</dbReference>
<evidence type="ECO:0000313" key="5">
    <source>
        <dbReference type="EMBL" id="MFD2639488.1"/>
    </source>
</evidence>
<dbReference type="InterPro" id="IPR008913">
    <property type="entry name" value="Znf_CHY"/>
</dbReference>
<dbReference type="InterPro" id="IPR052604">
    <property type="entry name" value="Mito_Tim_assembly_helper"/>
</dbReference>
<dbReference type="PANTHER" id="PTHR28082:SF1">
    <property type="entry name" value="HELPER OF TIM PROTEIN 13"/>
    <property type="match status" value="1"/>
</dbReference>
<evidence type="ECO:0000313" key="6">
    <source>
        <dbReference type="Proteomes" id="UP001597452"/>
    </source>
</evidence>
<evidence type="ECO:0000259" key="4">
    <source>
        <dbReference type="PROSITE" id="PS51266"/>
    </source>
</evidence>
<keyword evidence="6" id="KW-1185">Reference proteome</keyword>
<sequence length="104" mass="12239">MEVFGSVIDKQTRCKHYHSKYDVIAIKFKCCNAYYPCYKCHEESVSHSIERWEPEEFNQKAVLCGICRHELTVNEYLNSANQCPNCQAKFNPGCQLHHDLYFKV</sequence>
<feature type="domain" description="CHY-type" evidence="4">
    <location>
        <begin position="7"/>
        <end position="88"/>
    </location>
</feature>
<dbReference type="InterPro" id="IPR016694">
    <property type="entry name" value="UCP017292"/>
</dbReference>
<keyword evidence="3" id="KW-0862">Zinc</keyword>
<dbReference type="PANTHER" id="PTHR28082">
    <property type="entry name" value="ZINC FINGER PROTEIN"/>
    <property type="match status" value="1"/>
</dbReference>
<comment type="caution">
    <text evidence="5">The sequence shown here is derived from an EMBL/GenBank/DDBJ whole genome shotgun (WGS) entry which is preliminary data.</text>
</comment>
<evidence type="ECO:0000256" key="1">
    <source>
        <dbReference type="ARBA" id="ARBA00022723"/>
    </source>
</evidence>
<dbReference type="RefSeq" id="WP_054754476.1">
    <property type="nucleotide sequence ID" value="NZ_JBHUMZ010000025.1"/>
</dbReference>
<organism evidence="5 6">
    <name type="scientific">Piscibacillus salipiscarius</name>
    <dbReference type="NCBI Taxonomy" id="299480"/>
    <lineage>
        <taxon>Bacteria</taxon>
        <taxon>Bacillati</taxon>
        <taxon>Bacillota</taxon>
        <taxon>Bacilli</taxon>
        <taxon>Bacillales</taxon>
        <taxon>Bacillaceae</taxon>
        <taxon>Piscibacillus</taxon>
    </lineage>
</organism>
<gene>
    <name evidence="5" type="ORF">ACFSW4_11460</name>
</gene>
<reference evidence="6" key="1">
    <citation type="journal article" date="2019" name="Int. J. Syst. Evol. Microbiol.">
        <title>The Global Catalogue of Microorganisms (GCM) 10K type strain sequencing project: providing services to taxonomists for standard genome sequencing and annotation.</title>
        <authorList>
            <consortium name="The Broad Institute Genomics Platform"/>
            <consortium name="The Broad Institute Genome Sequencing Center for Infectious Disease"/>
            <person name="Wu L."/>
            <person name="Ma J."/>
        </authorList>
    </citation>
    <scope>NUCLEOTIDE SEQUENCE [LARGE SCALE GENOMIC DNA]</scope>
    <source>
        <strain evidence="6">TISTR 1571</strain>
    </source>
</reference>
<proteinExistence type="predicted"/>
<dbReference type="InterPro" id="IPR037274">
    <property type="entry name" value="Znf_CHY_sf"/>
</dbReference>
<dbReference type="EMBL" id="JBHUMZ010000025">
    <property type="protein sequence ID" value="MFD2639488.1"/>
    <property type="molecule type" value="Genomic_DNA"/>
</dbReference>
<accession>A0ABW5QBW3</accession>